<dbReference type="GO" id="GO:0006493">
    <property type="term" value="P:protein O-linked glycosylation"/>
    <property type="evidence" value="ECO:0007669"/>
    <property type="project" value="InterPro"/>
</dbReference>
<feature type="transmembrane region" description="Helical" evidence="8">
    <location>
        <begin position="380"/>
        <end position="399"/>
    </location>
</feature>
<comment type="subcellular location">
    <subcellularLocation>
        <location evidence="1">Cell membrane</location>
        <topology evidence="1">Multi-pass membrane protein</topology>
    </subcellularLocation>
</comment>
<feature type="transmembrane region" description="Helical" evidence="8">
    <location>
        <begin position="131"/>
        <end position="149"/>
    </location>
</feature>
<name>A0A0G1W7V7_9BACT</name>
<evidence type="ECO:0000256" key="8">
    <source>
        <dbReference type="SAM" id="Phobius"/>
    </source>
</evidence>
<reference evidence="10 11" key="1">
    <citation type="journal article" date="2015" name="Nature">
        <title>rRNA introns, odd ribosomes, and small enigmatic genomes across a large radiation of phyla.</title>
        <authorList>
            <person name="Brown C.T."/>
            <person name="Hug L.A."/>
            <person name="Thomas B.C."/>
            <person name="Sharon I."/>
            <person name="Castelle C.J."/>
            <person name="Singh A."/>
            <person name="Wilkins M.J."/>
            <person name="Williams K.H."/>
            <person name="Banfield J.F."/>
        </authorList>
    </citation>
    <scope>NUCLEOTIDE SEQUENCE [LARGE SCALE GENOMIC DNA]</scope>
</reference>
<feature type="transmembrane region" description="Helical" evidence="8">
    <location>
        <begin position="406"/>
        <end position="431"/>
    </location>
</feature>
<evidence type="ECO:0000313" key="11">
    <source>
        <dbReference type="Proteomes" id="UP000034224"/>
    </source>
</evidence>
<evidence type="ECO:0000256" key="7">
    <source>
        <dbReference type="ARBA" id="ARBA00023136"/>
    </source>
</evidence>
<dbReference type="GO" id="GO:0000030">
    <property type="term" value="F:mannosyltransferase activity"/>
    <property type="evidence" value="ECO:0007669"/>
    <property type="project" value="InterPro"/>
</dbReference>
<keyword evidence="5 8" id="KW-0812">Transmembrane</keyword>
<evidence type="ECO:0000256" key="6">
    <source>
        <dbReference type="ARBA" id="ARBA00022989"/>
    </source>
</evidence>
<feature type="transmembrane region" description="Helical" evidence="8">
    <location>
        <begin position="319"/>
        <end position="343"/>
    </location>
</feature>
<keyword evidence="7 8" id="KW-0472">Membrane</keyword>
<feature type="transmembrane region" description="Helical" evidence="8">
    <location>
        <begin position="355"/>
        <end position="374"/>
    </location>
</feature>
<dbReference type="GO" id="GO:0005886">
    <property type="term" value="C:plasma membrane"/>
    <property type="evidence" value="ECO:0007669"/>
    <property type="project" value="UniProtKB-SubCell"/>
</dbReference>
<dbReference type="PANTHER" id="PTHR33908">
    <property type="entry name" value="MANNOSYLTRANSFERASE YKCB-RELATED"/>
    <property type="match status" value="1"/>
</dbReference>
<dbReference type="InterPro" id="IPR050297">
    <property type="entry name" value="LipidA_mod_glycosyltrf_83"/>
</dbReference>
<evidence type="ECO:0000256" key="5">
    <source>
        <dbReference type="ARBA" id="ARBA00022692"/>
    </source>
</evidence>
<feature type="transmembrane region" description="Helical" evidence="8">
    <location>
        <begin position="239"/>
        <end position="263"/>
    </location>
</feature>
<feature type="domain" description="ArnT-like N-terminal" evidence="9">
    <location>
        <begin position="117"/>
        <end position="265"/>
    </location>
</feature>
<dbReference type="InterPro" id="IPR003342">
    <property type="entry name" value="ArnT-like_N"/>
</dbReference>
<feature type="transmembrane region" description="Helical" evidence="8">
    <location>
        <begin position="107"/>
        <end position="125"/>
    </location>
</feature>
<keyword evidence="4" id="KW-0808">Transferase</keyword>
<keyword evidence="3" id="KW-0328">Glycosyltransferase</keyword>
<comment type="caution">
    <text evidence="10">The sequence shown here is derived from an EMBL/GenBank/DDBJ whole genome shotgun (WGS) entry which is preliminary data.</text>
</comment>
<dbReference type="EMBL" id="LCQK01000005">
    <property type="protein sequence ID" value="KKW14665.1"/>
    <property type="molecule type" value="Genomic_DNA"/>
</dbReference>
<feature type="transmembrane region" description="Helical" evidence="8">
    <location>
        <begin position="67"/>
        <end position="86"/>
    </location>
</feature>
<dbReference type="PANTHER" id="PTHR33908:SF11">
    <property type="entry name" value="MEMBRANE PROTEIN"/>
    <property type="match status" value="1"/>
</dbReference>
<dbReference type="Pfam" id="PF02366">
    <property type="entry name" value="PMT"/>
    <property type="match status" value="1"/>
</dbReference>
<sequence length="448" mass="51163">MSYLPLRGEVEMSFSQVLSSHKWAVFLLCVFVSLDLALLAVPPYSIYDEVVYVPVAYNMVRLTPQPLIPRFLGNPVTVAGSLNLTIYYPNRTLGQDFNLEQPPLGKVIIGFFVYAFSPNVVSFFWARVPSVIMGAVALVSIYGIGLTIFNEKKWALLSMVFLNFDTLFWIHSRAALLDIYMLAFMMVGIFLYLRNRPYLSMFFLALSTLSKWTGIFGLFIVLIYSLVQREDNLKQWVKQSVINISLCASIVFIMFTVLLQFFGVSHNPFTEIMLYLKWNSSINWTLSLVQGVPSSQPWAWLFNQTPVRYAWLFDPATNLALISFWAQMNPAIIFMAVPVMAYASYDIYKTKSSSSTLILIWFMATWLPYFVISIGGAEQFIHHSLAMLVSVVLGVINWLRTQRKPFIIGYSAFVFAAWLWAYPYPFLILYITGASRYALPPLNFLFGA</sequence>
<evidence type="ECO:0000256" key="2">
    <source>
        <dbReference type="ARBA" id="ARBA00022475"/>
    </source>
</evidence>
<dbReference type="GO" id="GO:0009103">
    <property type="term" value="P:lipopolysaccharide biosynthetic process"/>
    <property type="evidence" value="ECO:0007669"/>
    <property type="project" value="UniProtKB-ARBA"/>
</dbReference>
<evidence type="ECO:0000259" key="9">
    <source>
        <dbReference type="Pfam" id="PF02366"/>
    </source>
</evidence>
<keyword evidence="6 8" id="KW-1133">Transmembrane helix</keyword>
<evidence type="ECO:0000256" key="1">
    <source>
        <dbReference type="ARBA" id="ARBA00004651"/>
    </source>
</evidence>
<evidence type="ECO:0000313" key="10">
    <source>
        <dbReference type="EMBL" id="KKW14665.1"/>
    </source>
</evidence>
<protein>
    <recommendedName>
        <fullName evidence="9">ArnT-like N-terminal domain-containing protein</fullName>
    </recommendedName>
</protein>
<dbReference type="STRING" id="1618665.UY55_C0005G0013"/>
<dbReference type="AlphaFoldDB" id="A0A0G1W7V7"/>
<keyword evidence="2" id="KW-1003">Cell membrane</keyword>
<dbReference type="UniPathway" id="UPA00378"/>
<evidence type="ECO:0000256" key="4">
    <source>
        <dbReference type="ARBA" id="ARBA00022679"/>
    </source>
</evidence>
<feature type="transmembrane region" description="Helical" evidence="8">
    <location>
        <begin position="23"/>
        <end position="47"/>
    </location>
</feature>
<dbReference type="GO" id="GO:0016763">
    <property type="term" value="F:pentosyltransferase activity"/>
    <property type="evidence" value="ECO:0007669"/>
    <property type="project" value="TreeGrafter"/>
</dbReference>
<feature type="transmembrane region" description="Helical" evidence="8">
    <location>
        <begin position="199"/>
        <end position="227"/>
    </location>
</feature>
<gene>
    <name evidence="10" type="ORF">UY55_C0005G0013</name>
</gene>
<accession>A0A0G1W7V7</accession>
<organism evidence="10 11">
    <name type="scientific">Candidatus Jorgensenbacteria bacterium GW2011_GWB1_50_10</name>
    <dbReference type="NCBI Taxonomy" id="1618665"/>
    <lineage>
        <taxon>Bacteria</taxon>
        <taxon>Candidatus Joergenseniibacteriota</taxon>
    </lineage>
</organism>
<proteinExistence type="predicted"/>
<feature type="transmembrane region" description="Helical" evidence="8">
    <location>
        <begin position="170"/>
        <end position="193"/>
    </location>
</feature>
<dbReference type="Proteomes" id="UP000034224">
    <property type="component" value="Unassembled WGS sequence"/>
</dbReference>
<evidence type="ECO:0000256" key="3">
    <source>
        <dbReference type="ARBA" id="ARBA00022676"/>
    </source>
</evidence>